<gene>
    <name evidence="2" type="ORF">F9B85_12030</name>
</gene>
<comment type="caution">
    <text evidence="2">The sequence shown here is derived from an EMBL/GenBank/DDBJ whole genome shotgun (WGS) entry which is preliminary data.</text>
</comment>
<feature type="transmembrane region" description="Helical" evidence="1">
    <location>
        <begin position="55"/>
        <end position="79"/>
    </location>
</feature>
<accession>A0A6I0EWK0</accession>
<dbReference type="Proteomes" id="UP000468766">
    <property type="component" value="Unassembled WGS sequence"/>
</dbReference>
<keyword evidence="3" id="KW-1185">Reference proteome</keyword>
<name>A0A6I0EWK0_9FIRM</name>
<sequence length="108" mass="12396">MKTLKSSQVVVILIVSATIRIVKAGEFDQRFYRKWSKAKKQGFWITVVQETLRNFIIMIGVVSIGQFLATHFFSGLQFFDRHQPVAKKVNISLILSEMTKSVFVPFKA</sequence>
<keyword evidence="1" id="KW-1133">Transmembrane helix</keyword>
<evidence type="ECO:0000313" key="2">
    <source>
        <dbReference type="EMBL" id="KAB2951527.1"/>
    </source>
</evidence>
<reference evidence="2 3" key="1">
    <citation type="submission" date="2019-10" db="EMBL/GenBank/DDBJ databases">
        <title>Whole-genome sequence of the extremophile Heliorestis acidaminivorans DSM 24790.</title>
        <authorList>
            <person name="Kyndt J.A."/>
            <person name="Meyer T.E."/>
        </authorList>
    </citation>
    <scope>NUCLEOTIDE SEQUENCE [LARGE SCALE GENOMIC DNA]</scope>
    <source>
        <strain evidence="2 3">DSM 24790</strain>
    </source>
</reference>
<organism evidence="2 3">
    <name type="scientific">Heliorestis acidaminivorans</name>
    <dbReference type="NCBI Taxonomy" id="553427"/>
    <lineage>
        <taxon>Bacteria</taxon>
        <taxon>Bacillati</taxon>
        <taxon>Bacillota</taxon>
        <taxon>Clostridia</taxon>
        <taxon>Eubacteriales</taxon>
        <taxon>Heliobacteriaceae</taxon>
        <taxon>Heliorestis</taxon>
    </lineage>
</organism>
<proteinExistence type="predicted"/>
<evidence type="ECO:0000256" key="1">
    <source>
        <dbReference type="SAM" id="Phobius"/>
    </source>
</evidence>
<keyword evidence="1" id="KW-0472">Membrane</keyword>
<dbReference type="AlphaFoldDB" id="A0A6I0EWK0"/>
<dbReference type="OrthoDB" id="2679239at2"/>
<dbReference type="EMBL" id="WBXO01000011">
    <property type="protein sequence ID" value="KAB2951527.1"/>
    <property type="molecule type" value="Genomic_DNA"/>
</dbReference>
<dbReference type="RefSeq" id="WP_151621269.1">
    <property type="nucleotide sequence ID" value="NZ_WBXO01000011.1"/>
</dbReference>
<keyword evidence="1" id="KW-0812">Transmembrane</keyword>
<protein>
    <submittedName>
        <fullName evidence="2">Uncharacterized protein</fullName>
    </submittedName>
</protein>
<evidence type="ECO:0000313" key="3">
    <source>
        <dbReference type="Proteomes" id="UP000468766"/>
    </source>
</evidence>